<dbReference type="OrthoDB" id="5875234at2759"/>
<dbReference type="GO" id="GO:0008270">
    <property type="term" value="F:zinc ion binding"/>
    <property type="evidence" value="ECO:0007669"/>
    <property type="project" value="UniProtKB-KW"/>
</dbReference>
<dbReference type="Pfam" id="PF05253">
    <property type="entry name" value="zf-U11-48K"/>
    <property type="match status" value="1"/>
</dbReference>
<evidence type="ECO:0000313" key="8">
    <source>
        <dbReference type="WBParaSite" id="ACOC_0001265001-mRNA-1"/>
    </source>
</evidence>
<evidence type="ECO:0000313" key="7">
    <source>
        <dbReference type="Proteomes" id="UP000267027"/>
    </source>
</evidence>
<evidence type="ECO:0000259" key="5">
    <source>
        <dbReference type="PROSITE" id="PS51800"/>
    </source>
</evidence>
<keyword evidence="1" id="KW-0479">Metal-binding</keyword>
<dbReference type="InterPro" id="IPR022776">
    <property type="entry name" value="TRM13/UPF0224_CHHC_Znf_dom"/>
</dbReference>
<name>A0A0R3Q105_ANGCS</name>
<feature type="region of interest" description="Disordered" evidence="4">
    <location>
        <begin position="1"/>
        <end position="60"/>
    </location>
</feature>
<reference evidence="6 7" key="2">
    <citation type="submission" date="2018-11" db="EMBL/GenBank/DDBJ databases">
        <authorList>
            <consortium name="Pathogen Informatics"/>
        </authorList>
    </citation>
    <scope>NUCLEOTIDE SEQUENCE [LARGE SCALE GENOMIC DNA]</scope>
    <source>
        <strain evidence="6 7">Costa Rica</strain>
    </source>
</reference>
<evidence type="ECO:0000256" key="4">
    <source>
        <dbReference type="SAM" id="MobiDB-lite"/>
    </source>
</evidence>
<keyword evidence="2" id="KW-0863">Zinc-finger</keyword>
<gene>
    <name evidence="6" type="ORF">ACOC_LOCUS12651</name>
</gene>
<keyword evidence="7" id="KW-1185">Reference proteome</keyword>
<feature type="domain" description="CHHC U11-48K-type" evidence="5">
    <location>
        <begin position="121"/>
        <end position="148"/>
    </location>
</feature>
<dbReference type="PROSITE" id="PS51800">
    <property type="entry name" value="ZF_CHHC_U11_48K"/>
    <property type="match status" value="1"/>
</dbReference>
<dbReference type="AlphaFoldDB" id="A0A0R3Q105"/>
<evidence type="ECO:0000256" key="2">
    <source>
        <dbReference type="ARBA" id="ARBA00022771"/>
    </source>
</evidence>
<feature type="compositionally biased region" description="Polar residues" evidence="4">
    <location>
        <begin position="29"/>
        <end position="40"/>
    </location>
</feature>
<evidence type="ECO:0000313" key="6">
    <source>
        <dbReference type="EMBL" id="VDM64236.1"/>
    </source>
</evidence>
<keyword evidence="3" id="KW-0862">Zinc</keyword>
<dbReference type="EMBL" id="UYYA01005145">
    <property type="protein sequence ID" value="VDM64236.1"/>
    <property type="molecule type" value="Genomic_DNA"/>
</dbReference>
<organism evidence="8">
    <name type="scientific">Angiostrongylus costaricensis</name>
    <name type="common">Nematode worm</name>
    <dbReference type="NCBI Taxonomy" id="334426"/>
    <lineage>
        <taxon>Eukaryota</taxon>
        <taxon>Metazoa</taxon>
        <taxon>Ecdysozoa</taxon>
        <taxon>Nematoda</taxon>
        <taxon>Chromadorea</taxon>
        <taxon>Rhabditida</taxon>
        <taxon>Rhabditina</taxon>
        <taxon>Rhabditomorpha</taxon>
        <taxon>Strongyloidea</taxon>
        <taxon>Metastrongylidae</taxon>
        <taxon>Angiostrongylus</taxon>
    </lineage>
</organism>
<protein>
    <submittedName>
        <fullName evidence="8">CHHC U11-48K-type domain-containing protein</fullName>
    </submittedName>
</protein>
<proteinExistence type="predicted"/>
<evidence type="ECO:0000256" key="3">
    <source>
        <dbReference type="ARBA" id="ARBA00022833"/>
    </source>
</evidence>
<dbReference type="Proteomes" id="UP000267027">
    <property type="component" value="Unassembled WGS sequence"/>
</dbReference>
<reference evidence="8" key="1">
    <citation type="submission" date="2017-02" db="UniProtKB">
        <authorList>
            <consortium name="WormBaseParasite"/>
        </authorList>
    </citation>
    <scope>IDENTIFICATION</scope>
</reference>
<sequence length="159" mass="18080">MDGKGGLNCLENDQSGCSSQEDSSERSSPRANMRTSSTHYYSDREGEKYGFGNDNSEPVDEDRCIQEGEHQRIRTPSLSDDDRSIAAEIPCPTFTNGRGARVYSKARIVQDESFEERCGPLVMCRYNPTHIVYEVDIDSHERSCEDRALLERYGVRFHN</sequence>
<evidence type="ECO:0000256" key="1">
    <source>
        <dbReference type="ARBA" id="ARBA00022723"/>
    </source>
</evidence>
<accession>A0A0R3Q105</accession>
<dbReference type="WBParaSite" id="ACOC_0001265001-mRNA-1">
    <property type="protein sequence ID" value="ACOC_0001265001-mRNA-1"/>
    <property type="gene ID" value="ACOC_0001265001"/>
</dbReference>